<protein>
    <recommendedName>
        <fullName evidence="2">C2H2-type domain-containing protein</fullName>
    </recommendedName>
</protein>
<reference evidence="3" key="1">
    <citation type="submission" date="2021-12" db="EMBL/GenBank/DDBJ databases">
        <authorList>
            <person name="Martin H S."/>
        </authorList>
    </citation>
    <scope>NUCLEOTIDE SEQUENCE</scope>
</reference>
<evidence type="ECO:0000313" key="4">
    <source>
        <dbReference type="Proteomes" id="UP000838878"/>
    </source>
</evidence>
<evidence type="ECO:0000259" key="2">
    <source>
        <dbReference type="PROSITE" id="PS50157"/>
    </source>
</evidence>
<dbReference type="PROSITE" id="PS50157">
    <property type="entry name" value="ZINC_FINGER_C2H2_2"/>
    <property type="match status" value="1"/>
</dbReference>
<name>A0A8J9UFY7_9NEOP</name>
<dbReference type="SUPFAM" id="SSF57667">
    <property type="entry name" value="beta-beta-alpha zinc fingers"/>
    <property type="match status" value="1"/>
</dbReference>
<dbReference type="EMBL" id="OV170233">
    <property type="protein sequence ID" value="CAH0718564.1"/>
    <property type="molecule type" value="Genomic_DNA"/>
</dbReference>
<dbReference type="AlphaFoldDB" id="A0A8J9UFY7"/>
<organism evidence="3 4">
    <name type="scientific">Brenthis ino</name>
    <name type="common">lesser marbled fritillary</name>
    <dbReference type="NCBI Taxonomy" id="405034"/>
    <lineage>
        <taxon>Eukaryota</taxon>
        <taxon>Metazoa</taxon>
        <taxon>Ecdysozoa</taxon>
        <taxon>Arthropoda</taxon>
        <taxon>Hexapoda</taxon>
        <taxon>Insecta</taxon>
        <taxon>Pterygota</taxon>
        <taxon>Neoptera</taxon>
        <taxon>Endopterygota</taxon>
        <taxon>Lepidoptera</taxon>
        <taxon>Glossata</taxon>
        <taxon>Ditrysia</taxon>
        <taxon>Papilionoidea</taxon>
        <taxon>Nymphalidae</taxon>
        <taxon>Heliconiinae</taxon>
        <taxon>Argynnini</taxon>
        <taxon>Brenthis</taxon>
    </lineage>
</organism>
<keyword evidence="1" id="KW-0863">Zinc-finger</keyword>
<keyword evidence="1" id="KW-0479">Metal-binding</keyword>
<evidence type="ECO:0000256" key="1">
    <source>
        <dbReference type="PROSITE-ProRule" id="PRU00042"/>
    </source>
</evidence>
<feature type="domain" description="C2H2-type" evidence="2">
    <location>
        <begin position="147"/>
        <end position="174"/>
    </location>
</feature>
<dbReference type="OrthoDB" id="7471224at2759"/>
<dbReference type="Proteomes" id="UP000838878">
    <property type="component" value="Chromosome 13"/>
</dbReference>
<keyword evidence="4" id="KW-1185">Reference proteome</keyword>
<dbReference type="PROSITE" id="PS00028">
    <property type="entry name" value="ZINC_FINGER_C2H2_1"/>
    <property type="match status" value="1"/>
</dbReference>
<evidence type="ECO:0000313" key="3">
    <source>
        <dbReference type="EMBL" id="CAH0718564.1"/>
    </source>
</evidence>
<dbReference type="InterPro" id="IPR036236">
    <property type="entry name" value="Znf_C2H2_sf"/>
</dbReference>
<feature type="non-terminal residue" evidence="3">
    <location>
        <position position="244"/>
    </location>
</feature>
<proteinExistence type="predicted"/>
<gene>
    <name evidence="3" type="ORF">BINO364_LOCUS5025</name>
</gene>
<dbReference type="GO" id="GO:0008270">
    <property type="term" value="F:zinc ion binding"/>
    <property type="evidence" value="ECO:0007669"/>
    <property type="project" value="UniProtKB-KW"/>
</dbReference>
<keyword evidence="1" id="KW-0862">Zinc</keyword>
<sequence length="244" mass="27513">MSATSALEGNEDLENIPLVRMADVQPDRSSDMYSGGTIKLEASSVVEDYNVCNGEENSNIGSMVSIRSEEVITVEDGTEITIPEMLKNKEEPLTVALGKPVKQNPDSWPTLEILPGGVIKHAYMYDDNTIPSICQSGEAESDDDKMYACAKCPQRFKFLFCLVKHVKWHEDQKKREKLMRYIGEVPERPRVKRSIPPKNKYINVNSNKKKVISKLKSKYKGPFINYVRTIYAIFDSPDLNVGST</sequence>
<accession>A0A8J9UFY7</accession>
<dbReference type="InterPro" id="IPR013087">
    <property type="entry name" value="Znf_C2H2_type"/>
</dbReference>